<evidence type="ECO:0000313" key="3">
    <source>
        <dbReference type="EMBL" id="KAK6495278.1"/>
    </source>
</evidence>
<dbReference type="EMBL" id="JAVHJL010000013">
    <property type="protein sequence ID" value="KAK6495278.1"/>
    <property type="molecule type" value="Genomic_DNA"/>
</dbReference>
<evidence type="ECO:0000256" key="1">
    <source>
        <dbReference type="SAM" id="MobiDB-lite"/>
    </source>
</evidence>
<evidence type="ECO:0000313" key="4">
    <source>
        <dbReference type="Proteomes" id="UP001370758"/>
    </source>
</evidence>
<feature type="transmembrane region" description="Helical" evidence="2">
    <location>
        <begin position="500"/>
        <end position="522"/>
    </location>
</feature>
<accession>A0AAV9VQ44</accession>
<dbReference type="AlphaFoldDB" id="A0AAV9VQ44"/>
<keyword evidence="2" id="KW-0472">Membrane</keyword>
<reference evidence="3 4" key="1">
    <citation type="submission" date="2023-08" db="EMBL/GenBank/DDBJ databases">
        <authorList>
            <person name="Palmer J.M."/>
        </authorList>
    </citation>
    <scope>NUCLEOTIDE SEQUENCE [LARGE SCALE GENOMIC DNA]</scope>
    <source>
        <strain evidence="3 4">TWF481</strain>
    </source>
</reference>
<sequence>MSQTFFRRRMFIIWIAISAVGAAIVLWLSRDLKIYDGSWVSWVRDGTFIAIVARVVSGLLAKGQVYILESLVVFATNSRLLSSSEDRAISLDSLKLRQAMKEGSLVLDGGTWRNSLSSIVWLVILQVPAILWVASITPALRTDYNPDVGIEMPVANYTLTSAEWWAIQCPPGTECDKLENLEGVGIDRGVFSYVPWKTATGLLLNAITQSSSQNETISPRNPKLDNAGYTYIGRSYGVGASVGLRDIRITNPKVPIERVRSYYYYEDGYKTGVSCGKNTSNQVFFNELDFDIPDNSNSTRTRGFWVNGTLPNGNWTGFPAWGVTNSDYISAIGAVIGQGRYIYGFLAGSRYPHLQNTQCEVKFVPTRFKVEVNIRAKEIAITPLESVLGVNVTDIDPTRILANNTFLGVSYLSQTMTTLYTSVLGDAFNRNIKNVGLSRGRGVSPALDDTVVGALRGVESLIDNIIGGVGAAQLVIANDMRTATGMVTELETVRIGNLDFAIALIVLITLICIGTLLEYFYLKKRYVVNLDDRDFLDYKSAILGLAKGGSGVAEDAILKWSGGSDDVKVGELAFEVKGGDKTEVRLGEKPTGSSTSDTPLLVLP</sequence>
<dbReference type="Proteomes" id="UP001370758">
    <property type="component" value="Unassembled WGS sequence"/>
</dbReference>
<feature type="region of interest" description="Disordered" evidence="1">
    <location>
        <begin position="583"/>
        <end position="604"/>
    </location>
</feature>
<protein>
    <submittedName>
        <fullName evidence="3">Uncharacterized protein</fullName>
    </submittedName>
</protein>
<keyword evidence="4" id="KW-1185">Reference proteome</keyword>
<keyword evidence="2" id="KW-1133">Transmembrane helix</keyword>
<keyword evidence="2" id="KW-0812">Transmembrane</keyword>
<evidence type="ECO:0000256" key="2">
    <source>
        <dbReference type="SAM" id="Phobius"/>
    </source>
</evidence>
<organism evidence="3 4">
    <name type="scientific">Arthrobotrys musiformis</name>
    <dbReference type="NCBI Taxonomy" id="47236"/>
    <lineage>
        <taxon>Eukaryota</taxon>
        <taxon>Fungi</taxon>
        <taxon>Dikarya</taxon>
        <taxon>Ascomycota</taxon>
        <taxon>Pezizomycotina</taxon>
        <taxon>Orbiliomycetes</taxon>
        <taxon>Orbiliales</taxon>
        <taxon>Orbiliaceae</taxon>
        <taxon>Arthrobotrys</taxon>
    </lineage>
</organism>
<name>A0AAV9VQ44_9PEZI</name>
<feature type="transmembrane region" description="Helical" evidence="2">
    <location>
        <begin position="12"/>
        <end position="29"/>
    </location>
</feature>
<proteinExistence type="predicted"/>
<feature type="transmembrane region" description="Helical" evidence="2">
    <location>
        <begin position="119"/>
        <end position="140"/>
    </location>
</feature>
<gene>
    <name evidence="3" type="ORF">TWF481_003305</name>
</gene>
<comment type="caution">
    <text evidence="3">The sequence shown here is derived from an EMBL/GenBank/DDBJ whole genome shotgun (WGS) entry which is preliminary data.</text>
</comment>